<dbReference type="PANTHER" id="PTHR45999">
    <property type="entry name" value="UNC-13-4A, ISOFORM B"/>
    <property type="match status" value="1"/>
</dbReference>
<dbReference type="Proteomes" id="UP001054837">
    <property type="component" value="Unassembled WGS sequence"/>
</dbReference>
<organism evidence="8 9">
    <name type="scientific">Caerostris darwini</name>
    <dbReference type="NCBI Taxonomy" id="1538125"/>
    <lineage>
        <taxon>Eukaryota</taxon>
        <taxon>Metazoa</taxon>
        <taxon>Ecdysozoa</taxon>
        <taxon>Arthropoda</taxon>
        <taxon>Chelicerata</taxon>
        <taxon>Arachnida</taxon>
        <taxon>Araneae</taxon>
        <taxon>Araneomorphae</taxon>
        <taxon>Entelegynae</taxon>
        <taxon>Araneoidea</taxon>
        <taxon>Araneidae</taxon>
        <taxon>Caerostris</taxon>
    </lineage>
</organism>
<dbReference type="GO" id="GO:0006887">
    <property type="term" value="P:exocytosis"/>
    <property type="evidence" value="ECO:0007669"/>
    <property type="project" value="UniProtKB-KW"/>
</dbReference>
<keyword evidence="9" id="KW-1185">Reference proteome</keyword>
<evidence type="ECO:0000259" key="6">
    <source>
        <dbReference type="PROSITE" id="PS51258"/>
    </source>
</evidence>
<evidence type="ECO:0000313" key="8">
    <source>
        <dbReference type="EMBL" id="GIY89898.1"/>
    </source>
</evidence>
<protein>
    <submittedName>
        <fullName evidence="8">Uncharacterized protein</fullName>
    </submittedName>
</protein>
<evidence type="ECO:0000259" key="7">
    <source>
        <dbReference type="PROSITE" id="PS51259"/>
    </source>
</evidence>
<dbReference type="AlphaFoldDB" id="A0AAV4X7W3"/>
<reference evidence="8 9" key="1">
    <citation type="submission" date="2021-06" db="EMBL/GenBank/DDBJ databases">
        <title>Caerostris darwini draft genome.</title>
        <authorList>
            <person name="Kono N."/>
            <person name="Arakawa K."/>
        </authorList>
    </citation>
    <scope>NUCLEOTIDE SEQUENCE [LARGE SCALE GENOMIC DNA]</scope>
</reference>
<keyword evidence="3" id="KW-0268">Exocytosis</keyword>
<accession>A0AAV4X7W3</accession>
<dbReference type="Gene3D" id="1.10.357.50">
    <property type="match status" value="1"/>
</dbReference>
<dbReference type="PANTHER" id="PTHR45999:SF4">
    <property type="entry name" value="UNC-13-4A, ISOFORM B"/>
    <property type="match status" value="1"/>
</dbReference>
<evidence type="ECO:0000313" key="9">
    <source>
        <dbReference type="Proteomes" id="UP001054837"/>
    </source>
</evidence>
<dbReference type="EMBL" id="BPLQ01015702">
    <property type="protein sequence ID" value="GIY89898.1"/>
    <property type="molecule type" value="Genomic_DNA"/>
</dbReference>
<proteinExistence type="predicted"/>
<dbReference type="PROSITE" id="PS51259">
    <property type="entry name" value="MHD2"/>
    <property type="match status" value="1"/>
</dbReference>
<sequence>MLKFFDAYQKHDPKNWCVNKAYLAAGIRLTGVLDADNLHSGGQGHAGGNALWLYRSRFGITGNKQDGDEYDSIQLQSLSEVAEIYYQLLKKAMESSAEETKSKSSFDGSLQEQTANELTQFAERNQIIFFSQTLAELITLLEWQNEKKKPEVQESAIYNSLLRVEKAANNTSTWELCGQDLDGPLISISNFEMNMLEQTVSMYLVDILDKDRSQTLFFPLDEVFESDILVKWRILEKIASIKITPHQTIYKHKLTECIRERIQSEVSDWLDKEFSELKITGKTTILKDSEIMTKILKEFRTHLDVAIDVTSVENSLFKETSCCYFDCVSKVLDDKLHPVCLQIMKWMDAYQEYHRTFHVNLRDSCALSHALYLQVKKLVHCLRLRKKAPQSWKLEDYSSMFVKFFMNLLQVMKSECHNRIKRAVQAEKDAFHTEEKILSSTVIVLNCFCTVIDEWKHLEIEDEDMQVAFLIKIADIVCDGAKIFAEALEERLTNENKNDKTPTTVGIIKKTCILANSVEHVREYLDDLSHQMQWKESLDKLKGESEDTGFSDQVLRILNLIHQSMNSQLKSITAKCLKLAADNLQSCCEKNLATWLQAPNPQQAYDRFMCYFNEHVESVSESLKEHLFPKFLSLLWSSILMYIQKEFQEGQPPEYSKTIKENIQNLMEFFSYIKMEDSETYKPILREIMSVIDLNSKSTVDLQLDYYSQVAESIVSSILHIF</sequence>
<dbReference type="GO" id="GO:0099503">
    <property type="term" value="C:secretory vesicle"/>
    <property type="evidence" value="ECO:0007669"/>
    <property type="project" value="TreeGrafter"/>
</dbReference>
<evidence type="ECO:0000256" key="5">
    <source>
        <dbReference type="ARBA" id="ARBA00022753"/>
    </source>
</evidence>
<comment type="caution">
    <text evidence="8">The sequence shown here is derived from an EMBL/GenBank/DDBJ whole genome shotgun (WGS) entry which is preliminary data.</text>
</comment>
<evidence type="ECO:0000256" key="4">
    <source>
        <dbReference type="ARBA" id="ARBA00022490"/>
    </source>
</evidence>
<keyword evidence="5" id="KW-0967">Endosome</keyword>
<evidence type="ECO:0000256" key="1">
    <source>
        <dbReference type="ARBA" id="ARBA00004177"/>
    </source>
</evidence>
<feature type="domain" description="MHD1" evidence="6">
    <location>
        <begin position="369"/>
        <end position="488"/>
    </location>
</feature>
<gene>
    <name evidence="8" type="primary">AVEN_223117_1</name>
    <name evidence="8" type="ORF">CDAR_405902</name>
</gene>
<evidence type="ECO:0000256" key="3">
    <source>
        <dbReference type="ARBA" id="ARBA00022483"/>
    </source>
</evidence>
<dbReference type="InterPro" id="IPR014772">
    <property type="entry name" value="Munc13_dom-2"/>
</dbReference>
<dbReference type="InterPro" id="IPR014770">
    <property type="entry name" value="Munc13_1"/>
</dbReference>
<keyword evidence="4" id="KW-0963">Cytoplasm</keyword>
<feature type="domain" description="MHD2" evidence="7">
    <location>
        <begin position="602"/>
        <end position="718"/>
    </location>
</feature>
<dbReference type="PROSITE" id="PS51258">
    <property type="entry name" value="MHD1"/>
    <property type="match status" value="1"/>
</dbReference>
<comment type="subcellular location">
    <subcellularLocation>
        <location evidence="2">Cytoplasm</location>
    </subcellularLocation>
    <subcellularLocation>
        <location evidence="1">Endosome</location>
    </subcellularLocation>
</comment>
<dbReference type="InterPro" id="IPR052095">
    <property type="entry name" value="UNC-13_domain"/>
</dbReference>
<name>A0AAV4X7W3_9ARAC</name>
<evidence type="ECO:0000256" key="2">
    <source>
        <dbReference type="ARBA" id="ARBA00004496"/>
    </source>
</evidence>
<dbReference type="GO" id="GO:0005768">
    <property type="term" value="C:endosome"/>
    <property type="evidence" value="ECO:0007669"/>
    <property type="project" value="UniProtKB-SubCell"/>
</dbReference>